<evidence type="ECO:0000313" key="2">
    <source>
        <dbReference type="EMBL" id="KAL1604232.1"/>
    </source>
</evidence>
<keyword evidence="3" id="KW-1185">Reference proteome</keyword>
<organism evidence="2 3">
    <name type="scientific">Nothophoma quercina</name>
    <dbReference type="NCBI Taxonomy" id="749835"/>
    <lineage>
        <taxon>Eukaryota</taxon>
        <taxon>Fungi</taxon>
        <taxon>Dikarya</taxon>
        <taxon>Ascomycota</taxon>
        <taxon>Pezizomycotina</taxon>
        <taxon>Dothideomycetes</taxon>
        <taxon>Pleosporomycetidae</taxon>
        <taxon>Pleosporales</taxon>
        <taxon>Pleosporineae</taxon>
        <taxon>Didymellaceae</taxon>
        <taxon>Nothophoma</taxon>
    </lineage>
</organism>
<proteinExistence type="predicted"/>
<feature type="region of interest" description="Disordered" evidence="1">
    <location>
        <begin position="1"/>
        <end position="98"/>
    </location>
</feature>
<feature type="compositionally biased region" description="Basic residues" evidence="1">
    <location>
        <begin position="70"/>
        <end position="81"/>
    </location>
</feature>
<dbReference type="EMBL" id="JAKIXB020000011">
    <property type="protein sequence ID" value="KAL1604232.1"/>
    <property type="molecule type" value="Genomic_DNA"/>
</dbReference>
<dbReference type="Proteomes" id="UP001521222">
    <property type="component" value="Unassembled WGS sequence"/>
</dbReference>
<evidence type="ECO:0000313" key="3">
    <source>
        <dbReference type="Proteomes" id="UP001521222"/>
    </source>
</evidence>
<name>A0ABR3RIN2_9PLEO</name>
<evidence type="ECO:0000256" key="1">
    <source>
        <dbReference type="SAM" id="MobiDB-lite"/>
    </source>
</evidence>
<reference evidence="2 3" key="1">
    <citation type="submission" date="2024-02" db="EMBL/GenBank/DDBJ databases">
        <title>De novo assembly and annotation of 12 fungi associated with fruit tree decline syndrome in Ontario, Canada.</title>
        <authorList>
            <person name="Sulman M."/>
            <person name="Ellouze W."/>
            <person name="Ilyukhin E."/>
        </authorList>
    </citation>
    <scope>NUCLEOTIDE SEQUENCE [LARGE SCALE GENOMIC DNA]</scope>
    <source>
        <strain evidence="2 3">M97-236</strain>
    </source>
</reference>
<sequence>MDYVRDTASAVRQIFGPPPQEAYQPTIPSDFEPSTPTQDSSQHEQESPQYPGSSSDTNELANMPASALTRKLKRSQRTARLKTRDLKSLKRKHQKTLLDHERLRRENEEMLQRRQELVRDHQQLRREYQDLRHDHQELRQQHREPQRERRELYREHQKLIQEHQELQCIHDELEQDLDIVKSENRKLSADLKRECFESNRDKERMEVDITHWETSSQAIETDALRANALQRQVDKFPTQLQESQVDVKVLQQQVQDLLKEMLARVEKVQAVSDEQFAQAFRTLSAHIKSLSRSVRLNLDANMFQILDSGVLLANTNTRHWKIRAHQKYYIEAWIWSVLLQLVFDTPFSVFGKAGASLGQNWKVLFGQRHDGGLSRPSDSSESYRYAVVSQCVRLAGRDTITEGQAEAHNPNRRAAHHLATGTLERRDEVANTIGTKLATISSTVDVSQISNIINRAFALALEMSLQKCRLQITYSDIGATFHSGSMSSMPGLDGDDMNDGVVAFIVNPGLTKWGDAHGKMLDQHYAIVPSLVQLEAVMVKRQCI</sequence>
<gene>
    <name evidence="2" type="ORF">SLS59_004026</name>
</gene>
<comment type="caution">
    <text evidence="2">The sequence shown here is derived from an EMBL/GenBank/DDBJ whole genome shotgun (WGS) entry which is preliminary data.</text>
</comment>
<protein>
    <submittedName>
        <fullName evidence="2">Uncharacterized protein</fullName>
    </submittedName>
</protein>
<accession>A0ABR3RIN2</accession>
<feature type="compositionally biased region" description="Polar residues" evidence="1">
    <location>
        <begin position="47"/>
        <end position="60"/>
    </location>
</feature>